<dbReference type="AlphaFoldDB" id="A0A1T0AV95"/>
<protein>
    <submittedName>
        <fullName evidence="1">Uncharacterized protein</fullName>
    </submittedName>
</protein>
<reference evidence="1 2" key="1">
    <citation type="submission" date="2017-02" db="EMBL/GenBank/DDBJ databases">
        <title>Draft genome sequence of Haemophilus paracuniculus CCUG 43573 type strain.</title>
        <authorList>
            <person name="Engstrom-Jakobsson H."/>
            <person name="Salva-Serra F."/>
            <person name="Thorell K."/>
            <person name="Gonzales-Siles L."/>
            <person name="Karlsson R."/>
            <person name="Boulund F."/>
            <person name="Engstrand L."/>
            <person name="Kristiansson E."/>
            <person name="Moore E."/>
        </authorList>
    </citation>
    <scope>NUCLEOTIDE SEQUENCE [LARGE SCALE GENOMIC DNA]</scope>
    <source>
        <strain evidence="1 2">CCUG 43573</strain>
    </source>
</reference>
<sequence>MSLHGFAYSLPRKVDFEINFTQRRQEPRKCFFEWHNNHDIHRWMAGCYDEKGGLCEAFLGYTLVLTEADLDALEFAIQSDFEYATEYAHDVELERERDLNFIKFARAEIAAGNTVYYDSW</sequence>
<dbReference type="Proteomes" id="UP000190867">
    <property type="component" value="Unassembled WGS sequence"/>
</dbReference>
<accession>A0A1T0AV95</accession>
<proteinExistence type="predicted"/>
<comment type="caution">
    <text evidence="1">The sequence shown here is derived from an EMBL/GenBank/DDBJ whole genome shotgun (WGS) entry which is preliminary data.</text>
</comment>
<dbReference type="STRING" id="734.B0187_00785"/>
<evidence type="ECO:0000313" key="1">
    <source>
        <dbReference type="EMBL" id="OOS00860.1"/>
    </source>
</evidence>
<dbReference type="EMBL" id="MUYA01000001">
    <property type="protein sequence ID" value="OOS00860.1"/>
    <property type="molecule type" value="Genomic_DNA"/>
</dbReference>
<evidence type="ECO:0000313" key="2">
    <source>
        <dbReference type="Proteomes" id="UP000190867"/>
    </source>
</evidence>
<keyword evidence="2" id="KW-1185">Reference proteome</keyword>
<organism evidence="1 2">
    <name type="scientific">Haemophilus paracuniculus</name>
    <dbReference type="NCBI Taxonomy" id="734"/>
    <lineage>
        <taxon>Bacteria</taxon>
        <taxon>Pseudomonadati</taxon>
        <taxon>Pseudomonadota</taxon>
        <taxon>Gammaproteobacteria</taxon>
        <taxon>Pasteurellales</taxon>
        <taxon>Pasteurellaceae</taxon>
        <taxon>Haemophilus</taxon>
    </lineage>
</organism>
<name>A0A1T0AV95_9PAST</name>
<dbReference type="OrthoDB" id="2989116at2"/>
<gene>
    <name evidence="1" type="ORF">B0187_00785</name>
</gene>
<dbReference type="RefSeq" id="WP_078235834.1">
    <property type="nucleotide sequence ID" value="NZ_MUYA01000001.1"/>
</dbReference>